<dbReference type="PANTHER" id="PTHR15741">
    <property type="entry name" value="BASIC HELIX-LOOP-HELIX ZIP TRANSCRIPTION FACTOR"/>
    <property type="match status" value="1"/>
</dbReference>
<keyword evidence="6" id="KW-0732">Signal</keyword>
<dbReference type="OrthoDB" id="5778525at2759"/>
<evidence type="ECO:0000256" key="2">
    <source>
        <dbReference type="ARBA" id="ARBA00023015"/>
    </source>
</evidence>
<evidence type="ECO:0000256" key="6">
    <source>
        <dbReference type="SAM" id="SignalP"/>
    </source>
</evidence>
<keyword evidence="4" id="KW-0804">Transcription</keyword>
<evidence type="ECO:0000256" key="1">
    <source>
        <dbReference type="ARBA" id="ARBA00004123"/>
    </source>
</evidence>
<dbReference type="PANTHER" id="PTHR15741:SF27">
    <property type="entry name" value="TRANSCRIPTION FACTOR AP-4"/>
    <property type="match status" value="1"/>
</dbReference>
<keyword evidence="3" id="KW-0238">DNA-binding</keyword>
<organism evidence="8 9">
    <name type="scientific">Scleroderma citrinum Foug A</name>
    <dbReference type="NCBI Taxonomy" id="1036808"/>
    <lineage>
        <taxon>Eukaryota</taxon>
        <taxon>Fungi</taxon>
        <taxon>Dikarya</taxon>
        <taxon>Basidiomycota</taxon>
        <taxon>Agaricomycotina</taxon>
        <taxon>Agaricomycetes</taxon>
        <taxon>Agaricomycetidae</taxon>
        <taxon>Boletales</taxon>
        <taxon>Sclerodermatineae</taxon>
        <taxon>Sclerodermataceae</taxon>
        <taxon>Scleroderma</taxon>
    </lineage>
</organism>
<feature type="domain" description="BHLH" evidence="7">
    <location>
        <begin position="77"/>
        <end position="144"/>
    </location>
</feature>
<feature type="chain" id="PRO_5002164190" description="BHLH domain-containing protein" evidence="6">
    <location>
        <begin position="22"/>
        <end position="168"/>
    </location>
</feature>
<dbReference type="InterPro" id="IPR036638">
    <property type="entry name" value="HLH_DNA-bd_sf"/>
</dbReference>
<dbReference type="SUPFAM" id="SSF47459">
    <property type="entry name" value="HLH, helix-loop-helix DNA-binding domain"/>
    <property type="match status" value="1"/>
</dbReference>
<comment type="subcellular location">
    <subcellularLocation>
        <location evidence="1">Nucleus</location>
    </subcellularLocation>
</comment>
<accession>A0A0C3EPM4</accession>
<dbReference type="STRING" id="1036808.A0A0C3EPM4"/>
<dbReference type="GO" id="GO:0000978">
    <property type="term" value="F:RNA polymerase II cis-regulatory region sequence-specific DNA binding"/>
    <property type="evidence" value="ECO:0007669"/>
    <property type="project" value="TreeGrafter"/>
</dbReference>
<evidence type="ECO:0000256" key="5">
    <source>
        <dbReference type="ARBA" id="ARBA00023242"/>
    </source>
</evidence>
<dbReference type="InterPro" id="IPR011598">
    <property type="entry name" value="bHLH_dom"/>
</dbReference>
<reference evidence="9" key="2">
    <citation type="submission" date="2015-01" db="EMBL/GenBank/DDBJ databases">
        <title>Evolutionary Origins and Diversification of the Mycorrhizal Mutualists.</title>
        <authorList>
            <consortium name="DOE Joint Genome Institute"/>
            <consortium name="Mycorrhizal Genomics Consortium"/>
            <person name="Kohler A."/>
            <person name="Kuo A."/>
            <person name="Nagy L.G."/>
            <person name="Floudas D."/>
            <person name="Copeland A."/>
            <person name="Barry K.W."/>
            <person name="Cichocki N."/>
            <person name="Veneault-Fourrey C."/>
            <person name="LaButti K."/>
            <person name="Lindquist E.A."/>
            <person name="Lipzen A."/>
            <person name="Lundell T."/>
            <person name="Morin E."/>
            <person name="Murat C."/>
            <person name="Riley R."/>
            <person name="Ohm R."/>
            <person name="Sun H."/>
            <person name="Tunlid A."/>
            <person name="Henrissat B."/>
            <person name="Grigoriev I.V."/>
            <person name="Hibbett D.S."/>
            <person name="Martin F."/>
        </authorList>
    </citation>
    <scope>NUCLEOTIDE SEQUENCE [LARGE SCALE GENOMIC DNA]</scope>
    <source>
        <strain evidence="9">Foug A</strain>
    </source>
</reference>
<keyword evidence="9" id="KW-1185">Reference proteome</keyword>
<evidence type="ECO:0000313" key="9">
    <source>
        <dbReference type="Proteomes" id="UP000053989"/>
    </source>
</evidence>
<dbReference type="PROSITE" id="PS50888">
    <property type="entry name" value="BHLH"/>
    <property type="match status" value="1"/>
</dbReference>
<gene>
    <name evidence="8" type="ORF">SCLCIDRAFT_13161</name>
</gene>
<dbReference type="InterPro" id="IPR052207">
    <property type="entry name" value="Max-like/E-box_TFs"/>
</dbReference>
<sequence>MRSILLYLVCLLFLPTLPCSADLFSPSQPVTDLSSSLDNFNWDFDVGASSTSPSQLPPLQSLTPFSSISCRSLSTPQKRLNHIMSEQKRRNAIRDGYAQLIALIGSAGAQTIDLPSRGRPKGGGTNSEGKSGVLFRAIEYCRWPEEGGDTLKEEVLRLEADAEGKDTR</sequence>
<keyword evidence="5" id="KW-0539">Nucleus</keyword>
<dbReference type="Gene3D" id="4.10.280.10">
    <property type="entry name" value="Helix-loop-helix DNA-binding domain"/>
    <property type="match status" value="1"/>
</dbReference>
<dbReference type="GO" id="GO:0000981">
    <property type="term" value="F:DNA-binding transcription factor activity, RNA polymerase II-specific"/>
    <property type="evidence" value="ECO:0007669"/>
    <property type="project" value="TreeGrafter"/>
</dbReference>
<dbReference type="Proteomes" id="UP000053989">
    <property type="component" value="Unassembled WGS sequence"/>
</dbReference>
<dbReference type="EMBL" id="KN822006">
    <property type="protein sequence ID" value="KIM69801.1"/>
    <property type="molecule type" value="Genomic_DNA"/>
</dbReference>
<keyword evidence="2" id="KW-0805">Transcription regulation</keyword>
<evidence type="ECO:0000256" key="4">
    <source>
        <dbReference type="ARBA" id="ARBA00023163"/>
    </source>
</evidence>
<dbReference type="HOGENOM" id="CLU_1587475_0_0_1"/>
<dbReference type="GO" id="GO:0046983">
    <property type="term" value="F:protein dimerization activity"/>
    <property type="evidence" value="ECO:0007669"/>
    <property type="project" value="InterPro"/>
</dbReference>
<dbReference type="GO" id="GO:0005634">
    <property type="term" value="C:nucleus"/>
    <property type="evidence" value="ECO:0007669"/>
    <property type="project" value="UniProtKB-SubCell"/>
</dbReference>
<name>A0A0C3EPM4_9AGAM</name>
<feature type="signal peptide" evidence="6">
    <location>
        <begin position="1"/>
        <end position="21"/>
    </location>
</feature>
<proteinExistence type="predicted"/>
<evidence type="ECO:0000313" key="8">
    <source>
        <dbReference type="EMBL" id="KIM69801.1"/>
    </source>
</evidence>
<reference evidence="8 9" key="1">
    <citation type="submission" date="2014-04" db="EMBL/GenBank/DDBJ databases">
        <authorList>
            <consortium name="DOE Joint Genome Institute"/>
            <person name="Kuo A."/>
            <person name="Kohler A."/>
            <person name="Nagy L.G."/>
            <person name="Floudas D."/>
            <person name="Copeland A."/>
            <person name="Barry K.W."/>
            <person name="Cichocki N."/>
            <person name="Veneault-Fourrey C."/>
            <person name="LaButti K."/>
            <person name="Lindquist E.A."/>
            <person name="Lipzen A."/>
            <person name="Lundell T."/>
            <person name="Morin E."/>
            <person name="Murat C."/>
            <person name="Sun H."/>
            <person name="Tunlid A."/>
            <person name="Henrissat B."/>
            <person name="Grigoriev I.V."/>
            <person name="Hibbett D.S."/>
            <person name="Martin F."/>
            <person name="Nordberg H.P."/>
            <person name="Cantor M.N."/>
            <person name="Hua S.X."/>
        </authorList>
    </citation>
    <scope>NUCLEOTIDE SEQUENCE [LARGE SCALE GENOMIC DNA]</scope>
    <source>
        <strain evidence="8 9">Foug A</strain>
    </source>
</reference>
<dbReference type="AlphaFoldDB" id="A0A0C3EPM4"/>
<evidence type="ECO:0000259" key="7">
    <source>
        <dbReference type="PROSITE" id="PS50888"/>
    </source>
</evidence>
<evidence type="ECO:0000256" key="3">
    <source>
        <dbReference type="ARBA" id="ARBA00023125"/>
    </source>
</evidence>
<protein>
    <recommendedName>
        <fullName evidence="7">BHLH domain-containing protein</fullName>
    </recommendedName>
</protein>
<dbReference type="InParanoid" id="A0A0C3EPM4"/>